<evidence type="ECO:0000256" key="2">
    <source>
        <dbReference type="ARBA" id="ARBA00010441"/>
    </source>
</evidence>
<feature type="transmembrane region" description="Helical" evidence="13">
    <location>
        <begin position="176"/>
        <end position="197"/>
    </location>
</feature>
<comment type="similarity">
    <text evidence="2 12">Belongs to the CDP-alcohol phosphatidyltransferase class-I family.</text>
</comment>
<evidence type="ECO:0000256" key="7">
    <source>
        <dbReference type="ARBA" id="ARBA00023098"/>
    </source>
</evidence>
<evidence type="ECO:0000256" key="9">
    <source>
        <dbReference type="ARBA" id="ARBA00023209"/>
    </source>
</evidence>
<keyword evidence="10" id="KW-1208">Phospholipid metabolism</keyword>
<keyword evidence="7" id="KW-0443">Lipid metabolism</keyword>
<feature type="transmembrane region" description="Helical" evidence="13">
    <location>
        <begin position="26"/>
        <end position="45"/>
    </location>
</feature>
<evidence type="ECO:0000256" key="6">
    <source>
        <dbReference type="ARBA" id="ARBA00022989"/>
    </source>
</evidence>
<keyword evidence="5 13" id="KW-0812">Transmembrane</keyword>
<dbReference type="UniPathway" id="UPA00085"/>
<keyword evidence="3" id="KW-0444">Lipid biosynthesis</keyword>
<dbReference type="PANTHER" id="PTHR14269:SF62">
    <property type="entry name" value="CDP-DIACYLGLYCEROL--GLYCEROL-3-PHOSPHATE 3-PHOSPHATIDYLTRANSFERASE 1, CHLOROPLASTIC"/>
    <property type="match status" value="1"/>
</dbReference>
<accession>A0A261EVX7</accession>
<dbReference type="InterPro" id="IPR048254">
    <property type="entry name" value="CDP_ALCOHOL_P_TRANSF_CS"/>
</dbReference>
<keyword evidence="4 12" id="KW-0808">Transferase</keyword>
<protein>
    <recommendedName>
        <fullName evidence="11">CDP-diacylglycerol--glycerol-3-phosphate 3-phosphatidyltransferase</fullName>
        <ecNumber evidence="11">2.7.8.5</ecNumber>
    </recommendedName>
</protein>
<evidence type="ECO:0000256" key="10">
    <source>
        <dbReference type="ARBA" id="ARBA00023264"/>
    </source>
</evidence>
<reference evidence="14 15" key="1">
    <citation type="journal article" date="2017" name="BMC Genomics">
        <title>Comparative genomic and phylogenomic analyses of the Bifidobacteriaceae family.</title>
        <authorList>
            <person name="Lugli G.A."/>
            <person name="Milani C."/>
            <person name="Turroni F."/>
            <person name="Duranti S."/>
            <person name="Mancabelli L."/>
            <person name="Mangifesta M."/>
            <person name="Ferrario C."/>
            <person name="Modesto M."/>
            <person name="Mattarelli P."/>
            <person name="Jiri K."/>
            <person name="van Sinderen D."/>
            <person name="Ventura M."/>
        </authorList>
    </citation>
    <scope>NUCLEOTIDE SEQUENCE [LARGE SCALE GENOMIC DNA]</scope>
    <source>
        <strain evidence="14 15">DSM 22924</strain>
    </source>
</reference>
<dbReference type="InterPro" id="IPR050324">
    <property type="entry name" value="CDP-alcohol_PTase-I"/>
</dbReference>
<dbReference type="InterPro" id="IPR043130">
    <property type="entry name" value="CDP-OH_PTrfase_TM_dom"/>
</dbReference>
<dbReference type="OrthoDB" id="9796672at2"/>
<evidence type="ECO:0000256" key="4">
    <source>
        <dbReference type="ARBA" id="ARBA00022679"/>
    </source>
</evidence>
<evidence type="ECO:0000313" key="14">
    <source>
        <dbReference type="EMBL" id="OZG51002.1"/>
    </source>
</evidence>
<evidence type="ECO:0000256" key="13">
    <source>
        <dbReference type="SAM" id="Phobius"/>
    </source>
</evidence>
<dbReference type="AlphaFoldDB" id="A0A261EVX7"/>
<keyword evidence="9" id="KW-0594">Phospholipid biosynthesis</keyword>
<dbReference type="Gene3D" id="1.20.120.1760">
    <property type="match status" value="1"/>
</dbReference>
<keyword evidence="6 13" id="KW-1133">Transmembrane helix</keyword>
<evidence type="ECO:0000256" key="8">
    <source>
        <dbReference type="ARBA" id="ARBA00023136"/>
    </source>
</evidence>
<comment type="subcellular location">
    <subcellularLocation>
        <location evidence="1">Membrane</location>
        <topology evidence="1">Multi-pass membrane protein</topology>
    </subcellularLocation>
</comment>
<name>A0A261EVX7_9BIFI</name>
<evidence type="ECO:0000313" key="15">
    <source>
        <dbReference type="Proteomes" id="UP000216004"/>
    </source>
</evidence>
<dbReference type="InterPro" id="IPR000462">
    <property type="entry name" value="CDP-OH_P_trans"/>
</dbReference>
<evidence type="ECO:0000256" key="1">
    <source>
        <dbReference type="ARBA" id="ARBA00004141"/>
    </source>
</evidence>
<dbReference type="GO" id="GO:0046474">
    <property type="term" value="P:glycerophospholipid biosynthetic process"/>
    <property type="evidence" value="ECO:0007669"/>
    <property type="project" value="TreeGrafter"/>
</dbReference>
<evidence type="ECO:0000256" key="12">
    <source>
        <dbReference type="RuleBase" id="RU003750"/>
    </source>
</evidence>
<gene>
    <name evidence="14" type="ORF">BOCO_0188</name>
</gene>
<dbReference type="RefSeq" id="WP_094722234.1">
    <property type="nucleotide sequence ID" value="NZ_MWWS01000002.1"/>
</dbReference>
<keyword evidence="8 13" id="KW-0472">Membrane</keyword>
<dbReference type="Proteomes" id="UP000216004">
    <property type="component" value="Unassembled WGS sequence"/>
</dbReference>
<dbReference type="NCBIfam" id="TIGR00560">
    <property type="entry name" value="pgsA"/>
    <property type="match status" value="1"/>
</dbReference>
<organism evidence="14 15">
    <name type="scientific">Bombiscardovia coagulans</name>
    <dbReference type="NCBI Taxonomy" id="686666"/>
    <lineage>
        <taxon>Bacteria</taxon>
        <taxon>Bacillati</taxon>
        <taxon>Actinomycetota</taxon>
        <taxon>Actinomycetes</taxon>
        <taxon>Bifidobacteriales</taxon>
        <taxon>Bifidobacteriaceae</taxon>
        <taxon>Bombiscardovia</taxon>
    </lineage>
</organism>
<dbReference type="PIRSF" id="PIRSF000847">
    <property type="entry name" value="Phos_ph_gly_syn"/>
    <property type="match status" value="1"/>
</dbReference>
<sequence>MQEDSKSTVSERKHPLLEGWNSPPNFVTYTRIVLVLVFMGLYISAGPWGQGNIAMRWVAAGLFILAASTDKLDGYLARKFDQITELGKLLDPIADKLLICSTLVIASVFHELWWWITVLFLVRELGITIMRFFVIDNGGDVIAASQAGKYKTLFECVGLAMLLLPIQSIGSWYMPVTLGIIMVALILCLYSGARYLFAVFGSHSFR</sequence>
<evidence type="ECO:0000256" key="11">
    <source>
        <dbReference type="NCBIfam" id="TIGR00560"/>
    </source>
</evidence>
<dbReference type="GO" id="GO:0016020">
    <property type="term" value="C:membrane"/>
    <property type="evidence" value="ECO:0007669"/>
    <property type="project" value="UniProtKB-SubCell"/>
</dbReference>
<dbReference type="EMBL" id="MWWS01000002">
    <property type="protein sequence ID" value="OZG51002.1"/>
    <property type="molecule type" value="Genomic_DNA"/>
</dbReference>
<dbReference type="PROSITE" id="PS00379">
    <property type="entry name" value="CDP_ALCOHOL_P_TRANSF"/>
    <property type="match status" value="1"/>
</dbReference>
<comment type="caution">
    <text evidence="14">The sequence shown here is derived from an EMBL/GenBank/DDBJ whole genome shotgun (WGS) entry which is preliminary data.</text>
</comment>
<proteinExistence type="inferred from homology"/>
<dbReference type="EC" id="2.7.8.5" evidence="11"/>
<evidence type="ECO:0000256" key="3">
    <source>
        <dbReference type="ARBA" id="ARBA00022516"/>
    </source>
</evidence>
<dbReference type="PANTHER" id="PTHR14269">
    <property type="entry name" value="CDP-DIACYLGLYCEROL--GLYCEROL-3-PHOSPHATE 3-PHOSPHATIDYLTRANSFERASE-RELATED"/>
    <property type="match status" value="1"/>
</dbReference>
<dbReference type="InterPro" id="IPR004570">
    <property type="entry name" value="Phosphatidylglycerol_P_synth"/>
</dbReference>
<evidence type="ECO:0000256" key="5">
    <source>
        <dbReference type="ARBA" id="ARBA00022692"/>
    </source>
</evidence>
<keyword evidence="15" id="KW-1185">Reference proteome</keyword>
<dbReference type="Pfam" id="PF01066">
    <property type="entry name" value="CDP-OH_P_transf"/>
    <property type="match status" value="1"/>
</dbReference>
<dbReference type="GO" id="GO:0008444">
    <property type="term" value="F:CDP-diacylglycerol-glycerol-3-phosphate 3-phosphatidyltransferase activity"/>
    <property type="evidence" value="ECO:0007669"/>
    <property type="project" value="UniProtKB-UniRule"/>
</dbReference>